<dbReference type="InterPro" id="IPR046342">
    <property type="entry name" value="CBS_dom_sf"/>
</dbReference>
<dbReference type="InterPro" id="IPR043128">
    <property type="entry name" value="Rev_trsase/Diguanyl_cyclase"/>
</dbReference>
<dbReference type="Pfam" id="PF00571">
    <property type="entry name" value="CBS"/>
    <property type="match status" value="2"/>
</dbReference>
<dbReference type="Proteomes" id="UP000450917">
    <property type="component" value="Unassembled WGS sequence"/>
</dbReference>
<comment type="caution">
    <text evidence="5">The sequence shown here is derived from an EMBL/GenBank/DDBJ whole genome shotgun (WGS) entry which is preliminary data.</text>
</comment>
<accession>A0A7X3CTG1</accession>
<dbReference type="PROSITE" id="PS51371">
    <property type="entry name" value="CBS"/>
    <property type="match status" value="2"/>
</dbReference>
<dbReference type="InterPro" id="IPR000644">
    <property type="entry name" value="CBS_dom"/>
</dbReference>
<sequence length="273" mass="30949">MKVSELMTSPVYTVSSDKSVFYAAELMNEWRVGSLIVMDHGTVVGIFTSRDVRSTHPNRIVADAMTPDPITITSEFFIWDALKVMDQHRIKRLLIMEEGKLAGLVTREAIKMKLSEFMDSLTGFYRAPYIQSVGEAFLKKKQPFRLLFIDLNGFGNINKRYGHPFGDDVIREFSGRMASLVKEDRDFVCRYAGDEFVMITLADEAEVDRYIRLFSCSVFINNVAVSAAVGYVNGLEEPDFFSLSFREILRKASLLSTSAKPAHDEGSDEVYLR</sequence>
<dbReference type="Pfam" id="PF00990">
    <property type="entry name" value="GGDEF"/>
    <property type="match status" value="1"/>
</dbReference>
<dbReference type="Gene3D" id="3.10.580.10">
    <property type="entry name" value="CBS-domain"/>
    <property type="match status" value="1"/>
</dbReference>
<dbReference type="InterPro" id="IPR000160">
    <property type="entry name" value="GGDEF_dom"/>
</dbReference>
<dbReference type="SUPFAM" id="SSF55073">
    <property type="entry name" value="Nucleotide cyclase"/>
    <property type="match status" value="1"/>
</dbReference>
<dbReference type="InterPro" id="IPR051257">
    <property type="entry name" value="Diverse_CBS-Domain"/>
</dbReference>
<dbReference type="PANTHER" id="PTHR43080:SF2">
    <property type="entry name" value="CBS DOMAIN-CONTAINING PROTEIN"/>
    <property type="match status" value="1"/>
</dbReference>
<dbReference type="SMART" id="SM00116">
    <property type="entry name" value="CBS"/>
    <property type="match status" value="2"/>
</dbReference>
<evidence type="ECO:0000256" key="1">
    <source>
        <dbReference type="ARBA" id="ARBA00023122"/>
    </source>
</evidence>
<dbReference type="Gene3D" id="3.30.70.270">
    <property type="match status" value="1"/>
</dbReference>
<name>A0A7X3CTG1_9BACL</name>
<dbReference type="SMART" id="SM00267">
    <property type="entry name" value="GGDEF"/>
    <property type="match status" value="1"/>
</dbReference>
<evidence type="ECO:0000259" key="3">
    <source>
        <dbReference type="PROSITE" id="PS50887"/>
    </source>
</evidence>
<evidence type="ECO:0000313" key="6">
    <source>
        <dbReference type="Proteomes" id="UP000450917"/>
    </source>
</evidence>
<dbReference type="PANTHER" id="PTHR43080">
    <property type="entry name" value="CBS DOMAIN-CONTAINING PROTEIN CBSX3, MITOCHONDRIAL"/>
    <property type="match status" value="1"/>
</dbReference>
<dbReference type="SUPFAM" id="SSF54631">
    <property type="entry name" value="CBS-domain pair"/>
    <property type="match status" value="1"/>
</dbReference>
<evidence type="ECO:0000259" key="4">
    <source>
        <dbReference type="PROSITE" id="PS51371"/>
    </source>
</evidence>
<organism evidence="5 6">
    <name type="scientific">Paenibacillus validus</name>
    <dbReference type="NCBI Taxonomy" id="44253"/>
    <lineage>
        <taxon>Bacteria</taxon>
        <taxon>Bacillati</taxon>
        <taxon>Bacillota</taxon>
        <taxon>Bacilli</taxon>
        <taxon>Bacillales</taxon>
        <taxon>Paenibacillaceae</taxon>
        <taxon>Paenibacillus</taxon>
    </lineage>
</organism>
<evidence type="ECO:0000313" key="5">
    <source>
        <dbReference type="EMBL" id="MUG72775.1"/>
    </source>
</evidence>
<dbReference type="NCBIfam" id="TIGR00254">
    <property type="entry name" value="GGDEF"/>
    <property type="match status" value="1"/>
</dbReference>
<dbReference type="EMBL" id="WNZX01000017">
    <property type="protein sequence ID" value="MUG72775.1"/>
    <property type="molecule type" value="Genomic_DNA"/>
</dbReference>
<keyword evidence="6" id="KW-1185">Reference proteome</keyword>
<dbReference type="PROSITE" id="PS50887">
    <property type="entry name" value="GGDEF"/>
    <property type="match status" value="1"/>
</dbReference>
<dbReference type="AlphaFoldDB" id="A0A7X3CTG1"/>
<gene>
    <name evidence="5" type="ORF">GNP93_19105</name>
</gene>
<reference evidence="5 6" key="1">
    <citation type="submission" date="2019-11" db="EMBL/GenBank/DDBJ databases">
        <title>Draft genome sequences of five Paenibacillus species of dairy origin.</title>
        <authorList>
            <person name="Olajide A.M."/>
            <person name="Chen S."/>
            <person name="Lapointe G."/>
        </authorList>
    </citation>
    <scope>NUCLEOTIDE SEQUENCE [LARGE SCALE GENOMIC DNA]</scope>
    <source>
        <strain evidence="5 6">2CS3</strain>
    </source>
</reference>
<feature type="domain" description="GGDEF" evidence="3">
    <location>
        <begin position="142"/>
        <end position="273"/>
    </location>
</feature>
<keyword evidence="1 2" id="KW-0129">CBS domain</keyword>
<protein>
    <submittedName>
        <fullName evidence="5">CBS domain-containing protein</fullName>
    </submittedName>
</protein>
<feature type="domain" description="CBS" evidence="4">
    <location>
        <begin position="65"/>
        <end position="120"/>
    </location>
</feature>
<dbReference type="CDD" id="cd01949">
    <property type="entry name" value="GGDEF"/>
    <property type="match status" value="1"/>
</dbReference>
<dbReference type="InterPro" id="IPR029787">
    <property type="entry name" value="Nucleotide_cyclase"/>
</dbReference>
<dbReference type="RefSeq" id="WP_155615331.1">
    <property type="nucleotide sequence ID" value="NZ_JBDLZV010000001.1"/>
</dbReference>
<proteinExistence type="predicted"/>
<evidence type="ECO:0000256" key="2">
    <source>
        <dbReference type="PROSITE-ProRule" id="PRU00703"/>
    </source>
</evidence>
<feature type="domain" description="CBS" evidence="4">
    <location>
        <begin position="7"/>
        <end position="64"/>
    </location>
</feature>